<proteinExistence type="inferred from homology"/>
<evidence type="ECO:0000256" key="5">
    <source>
        <dbReference type="PIRSR" id="PIRSR601461-1"/>
    </source>
</evidence>
<feature type="compositionally biased region" description="Acidic residues" evidence="6">
    <location>
        <begin position="154"/>
        <end position="164"/>
    </location>
</feature>
<keyword evidence="9" id="KW-1185">Reference proteome</keyword>
<dbReference type="AlphaFoldDB" id="M2RQ84"/>
<dbReference type="GO" id="GO:0004190">
    <property type="term" value="F:aspartic-type endopeptidase activity"/>
    <property type="evidence" value="ECO:0007669"/>
    <property type="project" value="UniProtKB-KW"/>
</dbReference>
<feature type="active site" evidence="5">
    <location>
        <position position="359"/>
    </location>
</feature>
<dbReference type="SUPFAM" id="SSF50630">
    <property type="entry name" value="Acid proteases"/>
    <property type="match status" value="1"/>
</dbReference>
<dbReference type="PANTHER" id="PTHR47966">
    <property type="entry name" value="BETA-SITE APP-CLEAVING ENZYME, ISOFORM A-RELATED"/>
    <property type="match status" value="1"/>
</dbReference>
<feature type="compositionally biased region" description="Polar residues" evidence="6">
    <location>
        <begin position="194"/>
        <end position="206"/>
    </location>
</feature>
<keyword evidence="4" id="KW-0378">Hydrolase</keyword>
<name>M2RQ84_CERS8</name>
<dbReference type="Proteomes" id="UP000016930">
    <property type="component" value="Unassembled WGS sequence"/>
</dbReference>
<dbReference type="CDD" id="cd05471">
    <property type="entry name" value="pepsin_like"/>
    <property type="match status" value="1"/>
</dbReference>
<protein>
    <recommendedName>
        <fullName evidence="7">Peptidase A1 domain-containing protein</fullName>
    </recommendedName>
</protein>
<feature type="region of interest" description="Disordered" evidence="6">
    <location>
        <begin position="194"/>
        <end position="217"/>
    </location>
</feature>
<dbReference type="PANTHER" id="PTHR47966:SF57">
    <property type="entry name" value="PEPTIDASE A1 DOMAIN-CONTAINING PROTEIN"/>
    <property type="match status" value="1"/>
</dbReference>
<keyword evidence="2" id="KW-0645">Protease</keyword>
<evidence type="ECO:0000256" key="1">
    <source>
        <dbReference type="ARBA" id="ARBA00007447"/>
    </source>
</evidence>
<organism evidence="8 9">
    <name type="scientific">Ceriporiopsis subvermispora (strain B)</name>
    <name type="common">White-rot fungus</name>
    <name type="synonym">Gelatoporia subvermispora</name>
    <dbReference type="NCBI Taxonomy" id="914234"/>
    <lineage>
        <taxon>Eukaryota</taxon>
        <taxon>Fungi</taxon>
        <taxon>Dikarya</taxon>
        <taxon>Basidiomycota</taxon>
        <taxon>Agaricomycotina</taxon>
        <taxon>Agaricomycetes</taxon>
        <taxon>Polyporales</taxon>
        <taxon>Gelatoporiaceae</taxon>
        <taxon>Gelatoporia</taxon>
    </lineage>
</organism>
<feature type="domain" description="Peptidase A1" evidence="7">
    <location>
        <begin position="164"/>
        <end position="470"/>
    </location>
</feature>
<evidence type="ECO:0000256" key="4">
    <source>
        <dbReference type="ARBA" id="ARBA00022801"/>
    </source>
</evidence>
<dbReference type="InterPro" id="IPR033121">
    <property type="entry name" value="PEPTIDASE_A1"/>
</dbReference>
<dbReference type="PROSITE" id="PS51767">
    <property type="entry name" value="PEPTIDASE_A1"/>
    <property type="match status" value="1"/>
</dbReference>
<dbReference type="PRINTS" id="PR00792">
    <property type="entry name" value="PEPSIN"/>
</dbReference>
<dbReference type="InterPro" id="IPR034164">
    <property type="entry name" value="Pepsin-like_dom"/>
</dbReference>
<feature type="active site" evidence="5">
    <location>
        <position position="182"/>
    </location>
</feature>
<evidence type="ECO:0000259" key="7">
    <source>
        <dbReference type="PROSITE" id="PS51767"/>
    </source>
</evidence>
<evidence type="ECO:0000256" key="2">
    <source>
        <dbReference type="ARBA" id="ARBA00022670"/>
    </source>
</evidence>
<evidence type="ECO:0000313" key="9">
    <source>
        <dbReference type="Proteomes" id="UP000016930"/>
    </source>
</evidence>
<accession>M2RQ84</accession>
<dbReference type="HOGENOM" id="CLU_013253_1_4_1"/>
<evidence type="ECO:0000256" key="6">
    <source>
        <dbReference type="SAM" id="MobiDB-lite"/>
    </source>
</evidence>
<dbReference type="Pfam" id="PF00026">
    <property type="entry name" value="Asp"/>
    <property type="match status" value="1"/>
</dbReference>
<feature type="region of interest" description="Disordered" evidence="6">
    <location>
        <begin position="126"/>
        <end position="173"/>
    </location>
</feature>
<dbReference type="InterPro" id="IPR001461">
    <property type="entry name" value="Aspartic_peptidase_A1"/>
</dbReference>
<gene>
    <name evidence="8" type="ORF">CERSUDRAFT_111600</name>
</gene>
<dbReference type="STRING" id="914234.M2RQ84"/>
<sequence length="473" mass="50511">MVASIMMTISHMAWPTPRMVLRAYEAYLTSTFCCRMDQVLASSHRGNHSLSAVLSLAMFCKSSLLVVALALLTAASPIEPETGVRIPLRKRTSVTREDGVFDHAKAIRESVKTQNKHRQNLINLQRNTGSLPEGAEIRPLATVPAGLERRQEESLTDEEDDTEWTGDLSIGTPGQTFLVDMDTGSSDLWIPSSSCRSCSGKRTYNPSSSSTSKKESGTFTIEYGDGSTASGPIYTDTVTMAGVEVTGQYLSAVTSESSEFSQDPADGLIGLAFPAISNLGHNPFFVTANDQGAVSEGVFAFKLASSGSELYLGGTDSSLYSGSIEYHSLSSSDGFWQIGDASAIVDGKTVQSGFQTVIDSGTTIMYGPPSAVKSFYAAVSGSRVYDSENGYYSYPCDSPPTVAFSWGGKQWEMTSENFNLGPTENGASDCIGALAGQDVGLGNNVWLFGDSWMKNVYTAFSLDQNAVGFASLS</sequence>
<dbReference type="InterPro" id="IPR021109">
    <property type="entry name" value="Peptidase_aspartic_dom_sf"/>
</dbReference>
<dbReference type="OrthoDB" id="15189at2759"/>
<comment type="similarity">
    <text evidence="1">Belongs to the peptidase A1 family.</text>
</comment>
<dbReference type="Gene3D" id="2.40.70.10">
    <property type="entry name" value="Acid Proteases"/>
    <property type="match status" value="2"/>
</dbReference>
<keyword evidence="3" id="KW-0064">Aspartyl protease</keyword>
<dbReference type="EMBL" id="KB445792">
    <property type="protein sequence ID" value="EMD41026.1"/>
    <property type="molecule type" value="Genomic_DNA"/>
</dbReference>
<dbReference type="FunFam" id="2.40.70.10:FF:000115">
    <property type="entry name" value="Lysosomal aspartic protease"/>
    <property type="match status" value="1"/>
</dbReference>
<dbReference type="GO" id="GO:0006508">
    <property type="term" value="P:proteolysis"/>
    <property type="evidence" value="ECO:0007669"/>
    <property type="project" value="UniProtKB-KW"/>
</dbReference>
<evidence type="ECO:0000256" key="3">
    <source>
        <dbReference type="ARBA" id="ARBA00022750"/>
    </source>
</evidence>
<evidence type="ECO:0000313" key="8">
    <source>
        <dbReference type="EMBL" id="EMD41026.1"/>
    </source>
</evidence>
<reference evidence="8 9" key="1">
    <citation type="journal article" date="2012" name="Proc. Natl. Acad. Sci. U.S.A.">
        <title>Comparative genomics of Ceriporiopsis subvermispora and Phanerochaete chrysosporium provide insight into selective ligninolysis.</title>
        <authorList>
            <person name="Fernandez-Fueyo E."/>
            <person name="Ruiz-Duenas F.J."/>
            <person name="Ferreira P."/>
            <person name="Floudas D."/>
            <person name="Hibbett D.S."/>
            <person name="Canessa P."/>
            <person name="Larrondo L.F."/>
            <person name="James T.Y."/>
            <person name="Seelenfreund D."/>
            <person name="Lobos S."/>
            <person name="Polanco R."/>
            <person name="Tello M."/>
            <person name="Honda Y."/>
            <person name="Watanabe T."/>
            <person name="Watanabe T."/>
            <person name="Ryu J.S."/>
            <person name="Kubicek C.P."/>
            <person name="Schmoll M."/>
            <person name="Gaskell J."/>
            <person name="Hammel K.E."/>
            <person name="St John F.J."/>
            <person name="Vanden Wymelenberg A."/>
            <person name="Sabat G."/>
            <person name="Splinter BonDurant S."/>
            <person name="Syed K."/>
            <person name="Yadav J.S."/>
            <person name="Doddapaneni H."/>
            <person name="Subramanian V."/>
            <person name="Lavin J.L."/>
            <person name="Oguiza J.A."/>
            <person name="Perez G."/>
            <person name="Pisabarro A.G."/>
            <person name="Ramirez L."/>
            <person name="Santoyo F."/>
            <person name="Master E."/>
            <person name="Coutinho P.M."/>
            <person name="Henrissat B."/>
            <person name="Lombard V."/>
            <person name="Magnuson J.K."/>
            <person name="Kuees U."/>
            <person name="Hori C."/>
            <person name="Igarashi K."/>
            <person name="Samejima M."/>
            <person name="Held B.W."/>
            <person name="Barry K.W."/>
            <person name="LaButti K.M."/>
            <person name="Lapidus A."/>
            <person name="Lindquist E.A."/>
            <person name="Lucas S.M."/>
            <person name="Riley R."/>
            <person name="Salamov A.A."/>
            <person name="Hoffmeister D."/>
            <person name="Schwenk D."/>
            <person name="Hadar Y."/>
            <person name="Yarden O."/>
            <person name="de Vries R.P."/>
            <person name="Wiebenga A."/>
            <person name="Stenlid J."/>
            <person name="Eastwood D."/>
            <person name="Grigoriev I.V."/>
            <person name="Berka R.M."/>
            <person name="Blanchette R.A."/>
            <person name="Kersten P."/>
            <person name="Martinez A.T."/>
            <person name="Vicuna R."/>
            <person name="Cullen D."/>
        </authorList>
    </citation>
    <scope>NUCLEOTIDE SEQUENCE [LARGE SCALE GENOMIC DNA]</scope>
    <source>
        <strain evidence="8 9">B</strain>
    </source>
</reference>